<reference evidence="4" key="1">
    <citation type="submission" date="2022-10" db="EMBL/GenBank/DDBJ databases">
        <title>Genome assembly of Pristionchus species.</title>
        <authorList>
            <person name="Yoshida K."/>
            <person name="Sommer R.J."/>
        </authorList>
    </citation>
    <scope>NUCLEOTIDE SEQUENCE [LARGE SCALE GENOMIC DNA]</scope>
    <source>
        <strain evidence="4">RS5460</strain>
    </source>
</reference>
<dbReference type="Gene3D" id="2.170.270.10">
    <property type="entry name" value="SET domain"/>
    <property type="match status" value="1"/>
</dbReference>
<comment type="caution">
    <text evidence="3">The sequence shown here is derived from an EMBL/GenBank/DDBJ whole genome shotgun (WGS) entry which is preliminary data.</text>
</comment>
<evidence type="ECO:0000313" key="3">
    <source>
        <dbReference type="EMBL" id="GMR61532.1"/>
    </source>
</evidence>
<dbReference type="SUPFAM" id="SSF82199">
    <property type="entry name" value="SET domain"/>
    <property type="match status" value="1"/>
</dbReference>
<name>A0AAN5DFE4_9BILA</name>
<dbReference type="InterPro" id="IPR046341">
    <property type="entry name" value="SET_dom_sf"/>
</dbReference>
<dbReference type="GO" id="GO:0003690">
    <property type="term" value="F:double-stranded DNA binding"/>
    <property type="evidence" value="ECO:0007669"/>
    <property type="project" value="TreeGrafter"/>
</dbReference>
<feature type="compositionally biased region" description="Acidic residues" evidence="1">
    <location>
        <begin position="630"/>
        <end position="641"/>
    </location>
</feature>
<dbReference type="InterPro" id="IPR001214">
    <property type="entry name" value="SET_dom"/>
</dbReference>
<sequence length="664" mass="76922">FLFRTSTRQSKMNDEGNEEPGIRRNLRKRKVADVSTPVVEKNKANESGSARQQRPPKLTVSRGRTRKPKPYFVVKRFFPEKKLVDEIKTRSNEGYIVWDRMYNVSKRAGTTKYVVDCIVAANTRLRCGVRSTLVVEHVLVKYEGYPHPCWQPSEGDIKDVDVFNDFVQDELLLDKVEECVRIECADNGTVYDDRYPNRYLKEERGEGKGGYATDPRSLYITMLKAIQYDLNVYLQKNNRPNIIIVDWTKMEFDSQAFDLFEFIVDLMPDDEVEKLLEKYKLAEKVKCGGDCTDCFHLHTSKKAHKCCGLQLMVSHDERGNAELKKPRNEAERRGRAEWLNTQFECTKDCHPTQEKLDSCKNRYVQRGRQQVAVIFRDEEKGWTLRCTEDMDQMEFFSDYTGTVHTQTSPEGSEHLRYDFPLMHELPLEDGGVQPPLNICGYEKGNETRFISHSCNPNLSITMAVVERNGRWYARPTFRACKKIPAGAELTFDYFVSNRDADTSFMFPYCLCKSKGKGTKGCRYTKEALEKNNREEEEDEEEDESDEEEEDMDQKGHDADNEKDDTDEEEEEEDMDQDQEEEPEVTREMEDDLELSGYEGEEEEENVMKILEELESSEDEGEQRMEMIGYEGEEEETGDELESSGNEGEQSGAEADTEEDYGADE</sequence>
<dbReference type="PANTHER" id="PTHR45660">
    <property type="entry name" value="HISTONE-LYSINE N-METHYLTRANSFERASE SETMAR"/>
    <property type="match status" value="1"/>
</dbReference>
<dbReference type="EMBL" id="BTRK01000006">
    <property type="protein sequence ID" value="GMR61532.1"/>
    <property type="molecule type" value="Genomic_DNA"/>
</dbReference>
<dbReference type="AlphaFoldDB" id="A0AAN5DFE4"/>
<feature type="non-terminal residue" evidence="3">
    <location>
        <position position="664"/>
    </location>
</feature>
<dbReference type="InterPro" id="IPR051357">
    <property type="entry name" value="H3K9_HMTase_SUVAR3-9"/>
</dbReference>
<evidence type="ECO:0000259" key="2">
    <source>
        <dbReference type="PROSITE" id="PS50280"/>
    </source>
</evidence>
<feature type="non-terminal residue" evidence="3">
    <location>
        <position position="1"/>
    </location>
</feature>
<feature type="compositionally biased region" description="Acidic residues" evidence="1">
    <location>
        <begin position="534"/>
        <end position="551"/>
    </location>
</feature>
<feature type="compositionally biased region" description="Polar residues" evidence="1">
    <location>
        <begin position="1"/>
        <end position="10"/>
    </location>
</feature>
<dbReference type="Pfam" id="PF00856">
    <property type="entry name" value="SET"/>
    <property type="match status" value="1"/>
</dbReference>
<dbReference type="GO" id="GO:0042054">
    <property type="term" value="F:histone methyltransferase activity"/>
    <property type="evidence" value="ECO:0007669"/>
    <property type="project" value="TreeGrafter"/>
</dbReference>
<dbReference type="PANTHER" id="PTHR45660:SF13">
    <property type="entry name" value="HISTONE-LYSINE N-METHYLTRANSFERASE SETMAR"/>
    <property type="match status" value="1"/>
</dbReference>
<organism evidence="3 4">
    <name type="scientific">Pristionchus mayeri</name>
    <dbReference type="NCBI Taxonomy" id="1317129"/>
    <lineage>
        <taxon>Eukaryota</taxon>
        <taxon>Metazoa</taxon>
        <taxon>Ecdysozoa</taxon>
        <taxon>Nematoda</taxon>
        <taxon>Chromadorea</taxon>
        <taxon>Rhabditida</taxon>
        <taxon>Rhabditina</taxon>
        <taxon>Diplogasteromorpha</taxon>
        <taxon>Diplogasteroidea</taxon>
        <taxon>Neodiplogasteridae</taxon>
        <taxon>Pristionchus</taxon>
    </lineage>
</organism>
<feature type="region of interest" description="Disordered" evidence="1">
    <location>
        <begin position="1"/>
        <end position="65"/>
    </location>
</feature>
<evidence type="ECO:0000256" key="1">
    <source>
        <dbReference type="SAM" id="MobiDB-lite"/>
    </source>
</evidence>
<proteinExistence type="predicted"/>
<feature type="compositionally biased region" description="Acidic residues" evidence="1">
    <location>
        <begin position="654"/>
        <end position="664"/>
    </location>
</feature>
<dbReference type="PROSITE" id="PS50280">
    <property type="entry name" value="SET"/>
    <property type="match status" value="1"/>
</dbReference>
<evidence type="ECO:0000313" key="4">
    <source>
        <dbReference type="Proteomes" id="UP001328107"/>
    </source>
</evidence>
<dbReference type="SMART" id="SM00317">
    <property type="entry name" value="SET"/>
    <property type="match status" value="1"/>
</dbReference>
<feature type="compositionally biased region" description="Acidic residues" evidence="1">
    <location>
        <begin position="560"/>
        <end position="604"/>
    </location>
</feature>
<protein>
    <recommendedName>
        <fullName evidence="2">SET domain-containing protein</fullName>
    </recommendedName>
</protein>
<gene>
    <name evidence="3" type="ORF">PMAYCL1PPCAC_31727</name>
</gene>
<accession>A0AAN5DFE4</accession>
<feature type="domain" description="SET" evidence="2">
    <location>
        <begin position="370"/>
        <end position="494"/>
    </location>
</feature>
<keyword evidence="4" id="KW-1185">Reference proteome</keyword>
<feature type="region of interest" description="Disordered" evidence="1">
    <location>
        <begin position="529"/>
        <end position="664"/>
    </location>
</feature>
<dbReference type="Proteomes" id="UP001328107">
    <property type="component" value="Unassembled WGS sequence"/>
</dbReference>